<evidence type="ECO:0000313" key="2">
    <source>
        <dbReference type="EMBL" id="WZJ20938.1"/>
    </source>
</evidence>
<name>A0ABZ2XFL7_9RHOO</name>
<evidence type="ECO:0000313" key="3">
    <source>
        <dbReference type="Proteomes" id="UP001479520"/>
    </source>
</evidence>
<proteinExistence type="predicted"/>
<feature type="compositionally biased region" description="Pro residues" evidence="1">
    <location>
        <begin position="1"/>
        <end position="12"/>
    </location>
</feature>
<dbReference type="EMBL" id="CP151406">
    <property type="protein sequence ID" value="WZJ20938.1"/>
    <property type="molecule type" value="Genomic_DNA"/>
</dbReference>
<protein>
    <submittedName>
        <fullName evidence="2">Hemin uptake protein HemP</fullName>
    </submittedName>
</protein>
<gene>
    <name evidence="2" type="ORF">AADV58_13435</name>
</gene>
<dbReference type="Gene3D" id="2.10.70.10">
    <property type="entry name" value="Complement Module, domain 1"/>
    <property type="match status" value="1"/>
</dbReference>
<keyword evidence="3" id="KW-1185">Reference proteome</keyword>
<sequence length="59" mass="6360">MNTPPKPAPDASPLPASNAALPRVDSGQILQGANTVEIEHAGQRYLLRVTRENKLILTK</sequence>
<dbReference type="Proteomes" id="UP001479520">
    <property type="component" value="Chromosome"/>
</dbReference>
<organism evidence="2 3">
    <name type="scientific">Azonexus hydrophilus</name>
    <dbReference type="NCBI Taxonomy" id="418702"/>
    <lineage>
        <taxon>Bacteria</taxon>
        <taxon>Pseudomonadati</taxon>
        <taxon>Pseudomonadota</taxon>
        <taxon>Betaproteobacteria</taxon>
        <taxon>Rhodocyclales</taxon>
        <taxon>Azonexaceae</taxon>
        <taxon>Azonexus</taxon>
    </lineage>
</organism>
<dbReference type="InterPro" id="IPR019600">
    <property type="entry name" value="Hemin_uptake_protein_HemP"/>
</dbReference>
<feature type="region of interest" description="Disordered" evidence="1">
    <location>
        <begin position="1"/>
        <end position="20"/>
    </location>
</feature>
<accession>A0ABZ2XFL7</accession>
<reference evidence="2 3" key="1">
    <citation type="submission" date="2024-04" db="EMBL/GenBank/DDBJ databases">
        <title>Dissimilatory iodate-reducing microorganisms contribute to the enrichment of iodine in groundwater.</title>
        <authorList>
            <person name="Jiang Z."/>
        </authorList>
    </citation>
    <scope>NUCLEOTIDE SEQUENCE [LARGE SCALE GENOMIC DNA]</scope>
    <source>
        <strain evidence="2 3">NCP973</strain>
    </source>
</reference>
<dbReference type="Pfam" id="PF10636">
    <property type="entry name" value="hemP"/>
    <property type="match status" value="1"/>
</dbReference>
<evidence type="ECO:0000256" key="1">
    <source>
        <dbReference type="SAM" id="MobiDB-lite"/>
    </source>
</evidence>
<dbReference type="RefSeq" id="WP_281984513.1">
    <property type="nucleotide sequence ID" value="NZ_CALFBA010000119.1"/>
</dbReference>